<sequence length="85" mass="9725">ARAKNGTPGSLPVFEYNNGFPNLSSLISPSLSVLNRYFPCYEYSCNFFFSVSCVLRLLNDSCDLQRFWTLFVVPHLIVRQPRMLG</sequence>
<protein>
    <submittedName>
        <fullName evidence="1">Uncharacterized protein</fullName>
    </submittedName>
</protein>
<gene>
    <name evidence="1" type="ORF">J4Q44_G00006370</name>
</gene>
<organism evidence="1 2">
    <name type="scientific">Coregonus suidteri</name>
    <dbReference type="NCBI Taxonomy" id="861788"/>
    <lineage>
        <taxon>Eukaryota</taxon>
        <taxon>Metazoa</taxon>
        <taxon>Chordata</taxon>
        <taxon>Craniata</taxon>
        <taxon>Vertebrata</taxon>
        <taxon>Euteleostomi</taxon>
        <taxon>Actinopterygii</taxon>
        <taxon>Neopterygii</taxon>
        <taxon>Teleostei</taxon>
        <taxon>Protacanthopterygii</taxon>
        <taxon>Salmoniformes</taxon>
        <taxon>Salmonidae</taxon>
        <taxon>Coregoninae</taxon>
        <taxon>Coregonus</taxon>
    </lineage>
</organism>
<comment type="caution">
    <text evidence="1">The sequence shown here is derived from an EMBL/GenBank/DDBJ whole genome shotgun (WGS) entry which is preliminary data.</text>
</comment>
<dbReference type="EMBL" id="JAGTTL010000001">
    <property type="protein sequence ID" value="KAK6328659.1"/>
    <property type="molecule type" value="Genomic_DNA"/>
</dbReference>
<name>A0AAN8MD60_9TELE</name>
<evidence type="ECO:0000313" key="1">
    <source>
        <dbReference type="EMBL" id="KAK6328659.1"/>
    </source>
</evidence>
<evidence type="ECO:0000313" key="2">
    <source>
        <dbReference type="Proteomes" id="UP001356427"/>
    </source>
</evidence>
<reference evidence="1 2" key="1">
    <citation type="submission" date="2021-04" db="EMBL/GenBank/DDBJ databases">
        <authorList>
            <person name="De Guttry C."/>
            <person name="Zahm M."/>
            <person name="Klopp C."/>
            <person name="Cabau C."/>
            <person name="Louis A."/>
            <person name="Berthelot C."/>
            <person name="Parey E."/>
            <person name="Roest Crollius H."/>
            <person name="Montfort J."/>
            <person name="Robinson-Rechavi M."/>
            <person name="Bucao C."/>
            <person name="Bouchez O."/>
            <person name="Gislard M."/>
            <person name="Lluch J."/>
            <person name="Milhes M."/>
            <person name="Lampietro C."/>
            <person name="Lopez Roques C."/>
            <person name="Donnadieu C."/>
            <person name="Braasch I."/>
            <person name="Desvignes T."/>
            <person name="Postlethwait J."/>
            <person name="Bobe J."/>
            <person name="Wedekind C."/>
            <person name="Guiguen Y."/>
        </authorList>
    </citation>
    <scope>NUCLEOTIDE SEQUENCE [LARGE SCALE GENOMIC DNA]</scope>
    <source>
        <strain evidence="1">Cs_M1</strain>
        <tissue evidence="1">Blood</tissue>
    </source>
</reference>
<dbReference type="Proteomes" id="UP001356427">
    <property type="component" value="Unassembled WGS sequence"/>
</dbReference>
<accession>A0AAN8MD60</accession>
<feature type="non-terminal residue" evidence="1">
    <location>
        <position position="1"/>
    </location>
</feature>
<keyword evidence="2" id="KW-1185">Reference proteome</keyword>
<dbReference type="AlphaFoldDB" id="A0AAN8MD60"/>
<proteinExistence type="predicted"/>